<dbReference type="Gene3D" id="3.40.50.12780">
    <property type="entry name" value="N-terminal domain of ligase-like"/>
    <property type="match status" value="1"/>
</dbReference>
<evidence type="ECO:0000313" key="3">
    <source>
        <dbReference type="EMBL" id="MDC7694346.1"/>
    </source>
</evidence>
<feature type="domain" description="AMP-dependent synthetase/ligase" evidence="2">
    <location>
        <begin position="9"/>
        <end position="336"/>
    </location>
</feature>
<dbReference type="Pfam" id="PF00501">
    <property type="entry name" value="AMP-binding"/>
    <property type="match status" value="1"/>
</dbReference>
<proteinExistence type="predicted"/>
<dbReference type="InterPro" id="IPR050237">
    <property type="entry name" value="ATP-dep_AMP-bd_enzyme"/>
</dbReference>
<name>A0ABT5IFV8_9CAUL</name>
<dbReference type="Pfam" id="PF23562">
    <property type="entry name" value="AMP-binding_C_3"/>
    <property type="match status" value="1"/>
</dbReference>
<organism evidence="3 4">
    <name type="scientific">Asticcacaulis currens</name>
    <dbReference type="NCBI Taxonomy" id="2984210"/>
    <lineage>
        <taxon>Bacteria</taxon>
        <taxon>Pseudomonadati</taxon>
        <taxon>Pseudomonadota</taxon>
        <taxon>Alphaproteobacteria</taxon>
        <taxon>Caulobacterales</taxon>
        <taxon>Caulobacteraceae</taxon>
        <taxon>Asticcacaulis</taxon>
    </lineage>
</organism>
<dbReference type="InterPro" id="IPR042099">
    <property type="entry name" value="ANL_N_sf"/>
</dbReference>
<evidence type="ECO:0000256" key="1">
    <source>
        <dbReference type="ARBA" id="ARBA00022598"/>
    </source>
</evidence>
<gene>
    <name evidence="3" type="ORF">PQU94_08635</name>
</gene>
<dbReference type="InterPro" id="IPR020845">
    <property type="entry name" value="AMP-binding_CS"/>
</dbReference>
<dbReference type="RefSeq" id="WP_272741058.1">
    <property type="nucleotide sequence ID" value="NZ_JAQQKW010000004.1"/>
</dbReference>
<accession>A0ABT5IFV8</accession>
<evidence type="ECO:0000259" key="2">
    <source>
        <dbReference type="Pfam" id="PF00501"/>
    </source>
</evidence>
<comment type="caution">
    <text evidence="3">The sequence shown here is derived from an EMBL/GenBank/DDBJ whole genome shotgun (WGS) entry which is preliminary data.</text>
</comment>
<dbReference type="PANTHER" id="PTHR43767">
    <property type="entry name" value="LONG-CHAIN-FATTY-ACID--COA LIGASE"/>
    <property type="match status" value="1"/>
</dbReference>
<dbReference type="PROSITE" id="PS00455">
    <property type="entry name" value="AMP_BINDING"/>
    <property type="match status" value="1"/>
</dbReference>
<reference evidence="3 4" key="1">
    <citation type="submission" date="2023-01" db="EMBL/GenBank/DDBJ databases">
        <title>Novel species of the genus Asticcacaulis isolated from rivers.</title>
        <authorList>
            <person name="Lu H."/>
        </authorList>
    </citation>
    <scope>NUCLEOTIDE SEQUENCE [LARGE SCALE GENOMIC DNA]</scope>
    <source>
        <strain evidence="3 4">DXS10W</strain>
    </source>
</reference>
<keyword evidence="1" id="KW-0436">Ligase</keyword>
<protein>
    <submittedName>
        <fullName evidence="3">AMP-binding protein</fullName>
    </submittedName>
</protein>
<dbReference type="Proteomes" id="UP001216595">
    <property type="component" value="Unassembled WGS sequence"/>
</dbReference>
<sequence>MSRILLHLKDQASLTPDRLALVGNDQSLSLQQLISAIDQAAFWLSHSIENKEMRPVALALDNGPAWVVLDLALIQLGWPCLPLPPFFSPDQTRHALNDAGAIAIIKSAYPPDEGRLIAGERVDLSILDLSPRPLPTGTAKITYTSGSTGTPKGVCLSLAQMEAVAFSLIDVIGAQYAGRHLALLPLGVLLENVAGLYTTLLAGGVYDVNGLARLGFGNPRTPDAQTFLTALVSRQVTSLILVPDLLQFLMAALVRSGLGLPALRFVAVGGAKVSPGLLMQAAQLGLPVYEGYGLSECASVVALNPPLAGHTGTVGKPLPHLDLRIDDGGEIHIRHRQATQSFLGYVGGPEAEAELKTGDLGTWAADGYLRITGRKKNLLILSNGRNVSPEWIEAELLASPQIAQAFVFGEAQATLSALIVPRGDADQEALAEAIAKVNASLPPYAQISAWRIVAPFDASLGHLTANGRLRRDIILSDYLTPAPEDMA</sequence>
<dbReference type="PANTHER" id="PTHR43767:SF8">
    <property type="entry name" value="LONG-CHAIN-FATTY-ACID--COA LIGASE"/>
    <property type="match status" value="1"/>
</dbReference>
<dbReference type="InterPro" id="IPR045851">
    <property type="entry name" value="AMP-bd_C_sf"/>
</dbReference>
<dbReference type="InterPro" id="IPR000873">
    <property type="entry name" value="AMP-dep_synth/lig_dom"/>
</dbReference>
<dbReference type="EMBL" id="JAQQKW010000004">
    <property type="protein sequence ID" value="MDC7694346.1"/>
    <property type="molecule type" value="Genomic_DNA"/>
</dbReference>
<evidence type="ECO:0000313" key="4">
    <source>
        <dbReference type="Proteomes" id="UP001216595"/>
    </source>
</evidence>
<keyword evidence="4" id="KW-1185">Reference proteome</keyword>
<dbReference type="Gene3D" id="3.30.300.30">
    <property type="match status" value="1"/>
</dbReference>
<dbReference type="SUPFAM" id="SSF56801">
    <property type="entry name" value="Acetyl-CoA synthetase-like"/>
    <property type="match status" value="1"/>
</dbReference>